<evidence type="ECO:0000256" key="9">
    <source>
        <dbReference type="ARBA" id="ARBA00022837"/>
    </source>
</evidence>
<accession>A0A3Q1C1Q7</accession>
<keyword evidence="25" id="KW-1185">Reference proteome</keyword>
<dbReference type="SUPFAM" id="SSF49723">
    <property type="entry name" value="Lipase/lipooxygenase domain (PLAT/LH2 domain)"/>
    <property type="match status" value="1"/>
</dbReference>
<dbReference type="Ensembl" id="ENSAOCT00000012659.2">
    <property type="protein sequence ID" value="ENSAOCP00000020590.2"/>
    <property type="gene ID" value="ENSAOCG00000004838.2"/>
</dbReference>
<feature type="active site" description="Nucleophile" evidence="18">
    <location>
        <position position="170"/>
    </location>
</feature>
<protein>
    <recommendedName>
        <fullName evidence="5 22">Triacylglycerol lipase</fullName>
        <ecNumber evidence="5 22">3.1.1.3</ecNumber>
    </recommendedName>
    <alternativeName>
        <fullName evidence="22">Pancreatic lipase</fullName>
    </alternativeName>
</protein>
<feature type="active site" description="Charge relay system" evidence="18">
    <location>
        <position position="279"/>
    </location>
</feature>
<dbReference type="PANTHER" id="PTHR11610:SF165">
    <property type="entry name" value="PANCREATIC LIPASE-RELATED PROTEIN 2"/>
    <property type="match status" value="1"/>
</dbReference>
<dbReference type="InterPro" id="IPR016272">
    <property type="entry name" value="Lipase_LIPH"/>
</dbReference>
<evidence type="ECO:0000256" key="11">
    <source>
        <dbReference type="ARBA" id="ARBA00023098"/>
    </source>
</evidence>
<keyword evidence="9 19" id="KW-0106">Calcium</keyword>
<dbReference type="Proteomes" id="UP001501940">
    <property type="component" value="Chromosome 16"/>
</dbReference>
<feature type="binding site" evidence="19">
    <location>
        <position position="209"/>
    </location>
    <ligand>
        <name>Ca(2+)</name>
        <dbReference type="ChEBI" id="CHEBI:29108"/>
    </ligand>
</feature>
<keyword evidence="10 22" id="KW-0442">Lipid degradation</keyword>
<feature type="binding site" evidence="19">
    <location>
        <position position="212"/>
    </location>
    <ligand>
        <name>Ca(2+)</name>
        <dbReference type="ChEBI" id="CHEBI:29108"/>
    </ligand>
</feature>
<evidence type="ECO:0000256" key="16">
    <source>
        <dbReference type="ARBA" id="ARBA00048377"/>
    </source>
</evidence>
<keyword evidence="11 22" id="KW-0443">Lipid metabolism</keyword>
<evidence type="ECO:0000256" key="20">
    <source>
        <dbReference type="PIRSR" id="PIRSR000865-3"/>
    </source>
</evidence>
<dbReference type="InterPro" id="IPR033906">
    <property type="entry name" value="Lipase_N"/>
</dbReference>
<feature type="active site" description="Charge relay system" evidence="18">
    <location>
        <position position="193"/>
    </location>
</feature>
<organism evidence="24 25">
    <name type="scientific">Amphiprion ocellaris</name>
    <name type="common">Clown anemonefish</name>
    <dbReference type="NCBI Taxonomy" id="80972"/>
    <lineage>
        <taxon>Eukaryota</taxon>
        <taxon>Metazoa</taxon>
        <taxon>Chordata</taxon>
        <taxon>Craniata</taxon>
        <taxon>Vertebrata</taxon>
        <taxon>Euteleostomi</taxon>
        <taxon>Actinopterygii</taxon>
        <taxon>Neopterygii</taxon>
        <taxon>Teleostei</taxon>
        <taxon>Neoteleostei</taxon>
        <taxon>Acanthomorphata</taxon>
        <taxon>Ovalentaria</taxon>
        <taxon>Pomacentridae</taxon>
        <taxon>Amphiprion</taxon>
    </lineage>
</organism>
<comment type="catalytic activity">
    <reaction evidence="16">
        <text>1,2,3-tributanoylglycerol + H2O = dibutanoylglycerol + butanoate + H(+)</text>
        <dbReference type="Rhea" id="RHEA:40475"/>
        <dbReference type="ChEBI" id="CHEBI:15377"/>
        <dbReference type="ChEBI" id="CHEBI:15378"/>
        <dbReference type="ChEBI" id="CHEBI:17968"/>
        <dbReference type="ChEBI" id="CHEBI:35020"/>
        <dbReference type="ChEBI" id="CHEBI:76478"/>
    </reaction>
    <physiologicalReaction direction="left-to-right" evidence="16">
        <dbReference type="Rhea" id="RHEA:40476"/>
    </physiologicalReaction>
</comment>
<evidence type="ECO:0000256" key="17">
    <source>
        <dbReference type="ARBA" id="ARBA00048386"/>
    </source>
</evidence>
<dbReference type="GeneTree" id="ENSGT00940000155139"/>
<feature type="disulfide bond" evidence="20">
    <location>
        <begin position="108"/>
        <end position="119"/>
    </location>
</feature>
<keyword evidence="6 22" id="KW-0964">Secreted</keyword>
<dbReference type="GO" id="GO:0016042">
    <property type="term" value="P:lipid catabolic process"/>
    <property type="evidence" value="ECO:0007669"/>
    <property type="project" value="UniProtKB-KW"/>
</dbReference>
<evidence type="ECO:0000313" key="25">
    <source>
        <dbReference type="Proteomes" id="UP001501940"/>
    </source>
</evidence>
<keyword evidence="12" id="KW-0472">Membrane</keyword>
<feature type="disulfide bond" evidence="20">
    <location>
        <begin position="254"/>
        <end position="277"/>
    </location>
</feature>
<dbReference type="FunFam" id="3.40.50.1820:FF:000033">
    <property type="entry name" value="Pancreatic triacylglycerol lipase"/>
    <property type="match status" value="1"/>
</dbReference>
<proteinExistence type="inferred from homology"/>
<dbReference type="Gene3D" id="2.60.60.20">
    <property type="entry name" value="PLAT/LH2 domain"/>
    <property type="match status" value="1"/>
</dbReference>
<dbReference type="CDD" id="cd00707">
    <property type="entry name" value="Pancreat_lipase_like"/>
    <property type="match status" value="1"/>
</dbReference>
<evidence type="ECO:0000256" key="7">
    <source>
        <dbReference type="ARBA" id="ARBA00022723"/>
    </source>
</evidence>
<keyword evidence="13 20" id="KW-1015">Disulfide bond</keyword>
<dbReference type="InterPro" id="IPR036392">
    <property type="entry name" value="PLAT/LH2_dom_sf"/>
</dbReference>
<feature type="disulfide bond" evidence="20">
    <location>
        <begin position="301"/>
        <end position="312"/>
    </location>
</feature>
<evidence type="ECO:0000256" key="18">
    <source>
        <dbReference type="PIRSR" id="PIRSR000865-1"/>
    </source>
</evidence>
<dbReference type="PANTHER" id="PTHR11610">
    <property type="entry name" value="LIPASE"/>
    <property type="match status" value="1"/>
</dbReference>
<dbReference type="GO" id="GO:0005615">
    <property type="term" value="C:extracellular space"/>
    <property type="evidence" value="ECO:0007669"/>
    <property type="project" value="TreeGrafter"/>
</dbReference>
<evidence type="ECO:0000256" key="14">
    <source>
        <dbReference type="ARBA" id="ARBA00023180"/>
    </source>
</evidence>
<reference evidence="24" key="3">
    <citation type="submission" date="2025-09" db="UniProtKB">
        <authorList>
            <consortium name="Ensembl"/>
        </authorList>
    </citation>
    <scope>IDENTIFICATION</scope>
</reference>
<evidence type="ECO:0000256" key="4">
    <source>
        <dbReference type="ARBA" id="ARBA00010701"/>
    </source>
</evidence>
<comment type="pathway">
    <text evidence="3">Lipid metabolism.</text>
</comment>
<feature type="domain" description="Lipase" evidence="23">
    <location>
        <begin position="21"/>
        <end position="351"/>
    </location>
</feature>
<dbReference type="GO" id="GO:0046872">
    <property type="term" value="F:metal ion binding"/>
    <property type="evidence" value="ECO:0007669"/>
    <property type="project" value="UniProtKB-KW"/>
</dbReference>
<comment type="catalytic activity">
    <reaction evidence="17">
        <text>1,2,3-tri-(9Z-octadecenoyl)-glycerol + H2O = di-(9Z)-octadecenoylglycerol + (9Z)-octadecenoate + H(+)</text>
        <dbReference type="Rhea" id="RHEA:38575"/>
        <dbReference type="ChEBI" id="CHEBI:15377"/>
        <dbReference type="ChEBI" id="CHEBI:15378"/>
        <dbReference type="ChEBI" id="CHEBI:30823"/>
        <dbReference type="ChEBI" id="CHEBI:53753"/>
        <dbReference type="ChEBI" id="CHEBI:75945"/>
    </reaction>
    <physiologicalReaction direction="left-to-right" evidence="17">
        <dbReference type="Rhea" id="RHEA:38576"/>
    </physiologicalReaction>
</comment>
<dbReference type="SUPFAM" id="SSF53474">
    <property type="entry name" value="alpha/beta-Hydrolases"/>
    <property type="match status" value="1"/>
</dbReference>
<comment type="similarity">
    <text evidence="4 21">Belongs to the AB hydrolase superfamily. Lipase family.</text>
</comment>
<evidence type="ECO:0000256" key="12">
    <source>
        <dbReference type="ARBA" id="ARBA00023136"/>
    </source>
</evidence>
<evidence type="ECO:0000256" key="8">
    <source>
        <dbReference type="ARBA" id="ARBA00022801"/>
    </source>
</evidence>
<keyword evidence="8" id="KW-0378">Hydrolase</keyword>
<evidence type="ECO:0000256" key="10">
    <source>
        <dbReference type="ARBA" id="ARBA00022963"/>
    </source>
</evidence>
<dbReference type="GO" id="GO:0012505">
    <property type="term" value="C:endomembrane system"/>
    <property type="evidence" value="ECO:0007669"/>
    <property type="project" value="UniProtKB-SubCell"/>
</dbReference>
<evidence type="ECO:0000256" key="6">
    <source>
        <dbReference type="ARBA" id="ARBA00022525"/>
    </source>
</evidence>
<reference evidence="24 25" key="1">
    <citation type="submission" date="2022-01" db="EMBL/GenBank/DDBJ databases">
        <title>A chromosome-scale genome assembly of the false clownfish, Amphiprion ocellaris.</title>
        <authorList>
            <person name="Ryu T."/>
        </authorList>
    </citation>
    <scope>NUCLEOTIDE SEQUENCE [LARGE SCALE GENOMIC DNA]</scope>
</reference>
<feature type="chain" id="PRO_5043084868" description="Triacylglycerol lipase" evidence="22">
    <location>
        <begin position="20"/>
        <end position="469"/>
    </location>
</feature>
<dbReference type="EC" id="3.1.1.3" evidence="5 22"/>
<keyword evidence="7 19" id="KW-0479">Metal-binding</keyword>
<dbReference type="PRINTS" id="PR00821">
    <property type="entry name" value="TAGLIPASE"/>
</dbReference>
<keyword evidence="22" id="KW-0732">Signal</keyword>
<gene>
    <name evidence="24" type="primary">PNLIPRP2</name>
</gene>
<dbReference type="InterPro" id="IPR002331">
    <property type="entry name" value="Lipase_panc"/>
</dbReference>
<feature type="disulfide bond" evidence="20">
    <location>
        <begin position="315"/>
        <end position="320"/>
    </location>
</feature>
<evidence type="ECO:0000256" key="15">
    <source>
        <dbReference type="ARBA" id="ARBA00023369"/>
    </source>
</evidence>
<dbReference type="Gene3D" id="3.40.50.1820">
    <property type="entry name" value="alpha/beta hydrolase"/>
    <property type="match status" value="1"/>
</dbReference>
<dbReference type="STRING" id="80972.ENSAOCP00000020590"/>
<comment type="catalytic activity">
    <reaction evidence="15">
        <text>a triacylglycerol + H2O = a diacylglycerol + a fatty acid + H(+)</text>
        <dbReference type="Rhea" id="RHEA:12044"/>
        <dbReference type="ChEBI" id="CHEBI:15377"/>
        <dbReference type="ChEBI" id="CHEBI:15378"/>
        <dbReference type="ChEBI" id="CHEBI:17855"/>
        <dbReference type="ChEBI" id="CHEBI:18035"/>
        <dbReference type="ChEBI" id="CHEBI:28868"/>
        <dbReference type="EC" id="3.1.1.3"/>
    </reaction>
    <physiologicalReaction direction="left-to-right" evidence="15">
        <dbReference type="Rhea" id="RHEA:12045"/>
    </physiologicalReaction>
</comment>
<evidence type="ECO:0000256" key="21">
    <source>
        <dbReference type="RuleBase" id="RU004262"/>
    </source>
</evidence>
<evidence type="ECO:0000256" key="22">
    <source>
        <dbReference type="RuleBase" id="RU362046"/>
    </source>
</evidence>
<dbReference type="InterPro" id="IPR000734">
    <property type="entry name" value="TAG_lipase"/>
</dbReference>
<comment type="subcellular location">
    <subcellularLocation>
        <location evidence="1">Endomembrane system</location>
        <topology evidence="1">Peripheral membrane protein</topology>
    </subcellularLocation>
    <subcellularLocation>
        <location evidence="2 22">Secreted</location>
    </subcellularLocation>
</comment>
<evidence type="ECO:0000259" key="23">
    <source>
        <dbReference type="Pfam" id="PF00151"/>
    </source>
</evidence>
<dbReference type="InterPro" id="IPR013818">
    <property type="entry name" value="Lipase"/>
</dbReference>
<dbReference type="Pfam" id="PF00151">
    <property type="entry name" value="Lipase"/>
    <property type="match status" value="1"/>
</dbReference>
<feature type="binding site" evidence="19">
    <location>
        <position position="207"/>
    </location>
    <ligand>
        <name>Ca(2+)</name>
        <dbReference type="ChEBI" id="CHEBI:29108"/>
    </ligand>
</feature>
<feature type="disulfide bond" evidence="20">
    <location>
        <begin position="23"/>
        <end position="29"/>
    </location>
</feature>
<feature type="disulfide bond" evidence="20">
    <location>
        <begin position="451"/>
        <end position="467"/>
    </location>
</feature>
<dbReference type="PIRSF" id="PIRSF000865">
    <property type="entry name" value="Lipoprotein_lipase_LIPH"/>
    <property type="match status" value="1"/>
</dbReference>
<dbReference type="InterPro" id="IPR029058">
    <property type="entry name" value="AB_hydrolase_fold"/>
</dbReference>
<dbReference type="AlphaFoldDB" id="A0A3Q1C1Q7"/>
<feature type="signal peptide" evidence="22">
    <location>
        <begin position="1"/>
        <end position="19"/>
    </location>
</feature>
<evidence type="ECO:0000256" key="1">
    <source>
        <dbReference type="ARBA" id="ARBA00004184"/>
    </source>
</evidence>
<evidence type="ECO:0000256" key="5">
    <source>
        <dbReference type="ARBA" id="ARBA00013279"/>
    </source>
</evidence>
<reference evidence="24" key="2">
    <citation type="submission" date="2025-08" db="UniProtKB">
        <authorList>
            <consortium name="Ensembl"/>
        </authorList>
    </citation>
    <scope>IDENTIFICATION</scope>
</reference>
<evidence type="ECO:0000256" key="19">
    <source>
        <dbReference type="PIRSR" id="PIRSR000865-2"/>
    </source>
</evidence>
<evidence type="ECO:0000256" key="13">
    <source>
        <dbReference type="ARBA" id="ARBA00023157"/>
    </source>
</evidence>
<sequence>MSLMWSLGLLCLLTGASYATEVCYDELGCFNDHPPWSGTDQRPVSALPWSPTELGTRFLLFTGKNSYYQEIKADQTIDISNYSGRYKTRFVIPGYLVKKDEDWPQEMCKAMVKKENGNCIAVEWKKGLKTKYAQAANNARLLAAQVASMITFLMGHYKQNADKFHLIGHSLGAHAAGEVGSRIPGLARITGLDPSEPYFQHTDNSVRLDTSDATFVDVIHTDALPFHSKLGLGMPESVGHIDFYPNGGELMPGCSANKGKPTELDAIWEGTSNFDACNHARAYQYYTESISESESFVGFPCSDQDSFAAGKCFPCADSQCPLMGHYADKFTVIDGISKTKYFLSTGRSKPFGRYSYKVTLTLEGPSWPNPGLMFVALTGGKVTTKEVQLHLGMLNPGRTYEMLLDANKYLREVTEVKFRWNNHILNPMKPKYGATKVELQRGKDGKMFLFCGTQTVKENEIQSVLPCQA</sequence>
<evidence type="ECO:0000256" key="2">
    <source>
        <dbReference type="ARBA" id="ARBA00004613"/>
    </source>
</evidence>
<evidence type="ECO:0000313" key="24">
    <source>
        <dbReference type="Ensembl" id="ENSAOCP00000020590.2"/>
    </source>
</evidence>
<evidence type="ECO:0000256" key="3">
    <source>
        <dbReference type="ARBA" id="ARBA00005189"/>
    </source>
</evidence>
<dbReference type="OMA" id="EPWVQGH"/>
<keyword evidence="14" id="KW-0325">Glycoprotein</keyword>
<name>A0A3Q1C1Q7_AMPOC</name>
<dbReference type="PRINTS" id="PR00823">
    <property type="entry name" value="PANCLIPASE"/>
</dbReference>
<dbReference type="GO" id="GO:0004465">
    <property type="term" value="F:lipoprotein lipase activity"/>
    <property type="evidence" value="ECO:0007669"/>
    <property type="project" value="TreeGrafter"/>
</dbReference>